<keyword evidence="10" id="KW-0808">Transferase</keyword>
<organism evidence="10 11">
    <name type="scientific">Rhizobium grahamii</name>
    <dbReference type="NCBI Taxonomy" id="1120045"/>
    <lineage>
        <taxon>Bacteria</taxon>
        <taxon>Pseudomonadati</taxon>
        <taxon>Pseudomonadota</taxon>
        <taxon>Alphaproteobacteria</taxon>
        <taxon>Hyphomicrobiales</taxon>
        <taxon>Rhizobiaceae</taxon>
        <taxon>Rhizobium/Agrobacterium group</taxon>
        <taxon>Rhizobium</taxon>
    </lineage>
</organism>
<dbReference type="EC" id="1.5.1.3" evidence="3 8"/>
<keyword evidence="4 8" id="KW-0554">One-carbon metabolism</keyword>
<proteinExistence type="inferred from homology"/>
<dbReference type="SUPFAM" id="SSF53597">
    <property type="entry name" value="Dihydrofolate reductase-like"/>
    <property type="match status" value="1"/>
</dbReference>
<dbReference type="Proteomes" id="UP000254939">
    <property type="component" value="Unassembled WGS sequence"/>
</dbReference>
<dbReference type="GO" id="GO:0046655">
    <property type="term" value="P:folic acid metabolic process"/>
    <property type="evidence" value="ECO:0007669"/>
    <property type="project" value="TreeGrafter"/>
</dbReference>
<evidence type="ECO:0000259" key="9">
    <source>
        <dbReference type="PROSITE" id="PS51330"/>
    </source>
</evidence>
<evidence type="ECO:0000256" key="8">
    <source>
        <dbReference type="PIRNR" id="PIRNR000194"/>
    </source>
</evidence>
<keyword evidence="5 8" id="KW-0521">NADP</keyword>
<comment type="similarity">
    <text evidence="2 8">Belongs to the dihydrofolate reductase family.</text>
</comment>
<dbReference type="CDD" id="cd00209">
    <property type="entry name" value="DHFR"/>
    <property type="match status" value="1"/>
</dbReference>
<dbReference type="RefSeq" id="WP_114713144.1">
    <property type="nucleotide sequence ID" value="NZ_KZ857259.1"/>
</dbReference>
<dbReference type="InterPro" id="IPR001796">
    <property type="entry name" value="DHFR_dom"/>
</dbReference>
<dbReference type="EMBL" id="NAAC01000015">
    <property type="protein sequence ID" value="RDJ11116.1"/>
    <property type="molecule type" value="Genomic_DNA"/>
</dbReference>
<comment type="catalytic activity">
    <reaction evidence="8">
        <text>(6S)-5,6,7,8-tetrahydrofolate + NADP(+) = 7,8-dihydrofolate + NADPH + H(+)</text>
        <dbReference type="Rhea" id="RHEA:15009"/>
        <dbReference type="ChEBI" id="CHEBI:15378"/>
        <dbReference type="ChEBI" id="CHEBI:57451"/>
        <dbReference type="ChEBI" id="CHEBI:57453"/>
        <dbReference type="ChEBI" id="CHEBI:57783"/>
        <dbReference type="ChEBI" id="CHEBI:58349"/>
        <dbReference type="EC" id="1.5.1.3"/>
    </reaction>
</comment>
<protein>
    <recommendedName>
        <fullName evidence="3 8">Dihydrofolate reductase</fullName>
        <ecNumber evidence="3 8">1.5.1.3</ecNumber>
    </recommendedName>
</protein>
<dbReference type="GO" id="GO:0070401">
    <property type="term" value="F:NADP+ binding"/>
    <property type="evidence" value="ECO:0007669"/>
    <property type="project" value="UniProtKB-ARBA"/>
</dbReference>
<gene>
    <name evidence="10" type="ORF">B5K06_12440</name>
</gene>
<comment type="pathway">
    <text evidence="1 8">Cofactor biosynthesis; tetrahydrofolate biosynthesis; 5,6,7,8-tetrahydrofolate from 7,8-dihydrofolate: step 1/1.</text>
</comment>
<dbReference type="OrthoDB" id="9804315at2"/>
<sequence>MSDIRKTIVVAVSENGIIGRDGDMPWRLSTDLKRFKALTLGKPVVMGRKTFDSIGKPLPGRPNIVISRQSAAVANPDVHMARSLTEAISLAENLAKQNGESEICIIGGGQIYQQAIDLADRLCVTHVETAVEGDTSFPPIDTASWRATETIDVPAGDKDSYPTKFAVYDRR</sequence>
<keyword evidence="6 8" id="KW-0560">Oxidoreductase</keyword>
<dbReference type="InterPro" id="IPR012259">
    <property type="entry name" value="DHFR"/>
</dbReference>
<dbReference type="GO" id="GO:0046452">
    <property type="term" value="P:dihydrofolate metabolic process"/>
    <property type="evidence" value="ECO:0007669"/>
    <property type="project" value="TreeGrafter"/>
</dbReference>
<dbReference type="PANTHER" id="PTHR48069:SF3">
    <property type="entry name" value="DIHYDROFOLATE REDUCTASE"/>
    <property type="match status" value="1"/>
</dbReference>
<evidence type="ECO:0000256" key="5">
    <source>
        <dbReference type="ARBA" id="ARBA00022857"/>
    </source>
</evidence>
<dbReference type="PROSITE" id="PS51330">
    <property type="entry name" value="DHFR_2"/>
    <property type="match status" value="1"/>
</dbReference>
<comment type="function">
    <text evidence="7 8">Key enzyme in folate metabolism. Catalyzes an essential reaction for de novo glycine and purine synthesis, and for DNA precursor synthesis.</text>
</comment>
<dbReference type="PANTHER" id="PTHR48069">
    <property type="entry name" value="DIHYDROFOLATE REDUCTASE"/>
    <property type="match status" value="1"/>
</dbReference>
<dbReference type="PIRSF" id="PIRSF000194">
    <property type="entry name" value="DHFR"/>
    <property type="match status" value="1"/>
</dbReference>
<dbReference type="Gene3D" id="3.40.430.10">
    <property type="entry name" value="Dihydrofolate Reductase, subunit A"/>
    <property type="match status" value="1"/>
</dbReference>
<evidence type="ECO:0000256" key="6">
    <source>
        <dbReference type="ARBA" id="ARBA00023002"/>
    </source>
</evidence>
<feature type="domain" description="DHFR" evidence="9">
    <location>
        <begin position="5"/>
        <end position="170"/>
    </location>
</feature>
<evidence type="ECO:0000256" key="1">
    <source>
        <dbReference type="ARBA" id="ARBA00004903"/>
    </source>
</evidence>
<dbReference type="InterPro" id="IPR024072">
    <property type="entry name" value="DHFR-like_dom_sf"/>
</dbReference>
<evidence type="ECO:0000313" key="10">
    <source>
        <dbReference type="EMBL" id="RDJ11116.1"/>
    </source>
</evidence>
<name>A0A370KP93_9HYPH</name>
<dbReference type="GO" id="GO:0006730">
    <property type="term" value="P:one-carbon metabolic process"/>
    <property type="evidence" value="ECO:0007669"/>
    <property type="project" value="UniProtKB-KW"/>
</dbReference>
<dbReference type="PRINTS" id="PR00070">
    <property type="entry name" value="DHFR"/>
</dbReference>
<evidence type="ECO:0000256" key="7">
    <source>
        <dbReference type="ARBA" id="ARBA00025067"/>
    </source>
</evidence>
<accession>A0A370KP93</accession>
<dbReference type="Pfam" id="PF00186">
    <property type="entry name" value="DHFR_1"/>
    <property type="match status" value="1"/>
</dbReference>
<evidence type="ECO:0000256" key="2">
    <source>
        <dbReference type="ARBA" id="ARBA00009539"/>
    </source>
</evidence>
<keyword evidence="10" id="KW-0418">Kinase</keyword>
<dbReference type="UniPathway" id="UPA00077">
    <property type="reaction ID" value="UER00158"/>
</dbReference>
<evidence type="ECO:0000256" key="3">
    <source>
        <dbReference type="ARBA" id="ARBA00012856"/>
    </source>
</evidence>
<dbReference type="AlphaFoldDB" id="A0A370KP93"/>
<reference evidence="10 11" key="1">
    <citation type="submission" date="2017-03" db="EMBL/GenBank/DDBJ databases">
        <title>Genome analysis of Rhizobial strains effectives or ineffectives for nitrogen fixation isolated from bean seeds.</title>
        <authorList>
            <person name="Peralta H."/>
            <person name="Aguilar-Vera A."/>
            <person name="Mora Y."/>
            <person name="Vargas-Lagunas C."/>
            <person name="Girard L."/>
            <person name="Mora J."/>
        </authorList>
    </citation>
    <scope>NUCLEOTIDE SEQUENCE [LARGE SCALE GENOMIC DNA]</scope>
    <source>
        <strain evidence="10 11">CCGM3</strain>
    </source>
</reference>
<evidence type="ECO:0000256" key="4">
    <source>
        <dbReference type="ARBA" id="ARBA00022563"/>
    </source>
</evidence>
<comment type="caution">
    <text evidence="10">The sequence shown here is derived from an EMBL/GenBank/DDBJ whole genome shotgun (WGS) entry which is preliminary data.</text>
</comment>
<dbReference type="GO" id="GO:0046654">
    <property type="term" value="P:tetrahydrofolate biosynthetic process"/>
    <property type="evidence" value="ECO:0007669"/>
    <property type="project" value="UniProtKB-UniPathway"/>
</dbReference>
<dbReference type="GO" id="GO:0016301">
    <property type="term" value="F:kinase activity"/>
    <property type="evidence" value="ECO:0007669"/>
    <property type="project" value="UniProtKB-KW"/>
</dbReference>
<dbReference type="GO" id="GO:0004146">
    <property type="term" value="F:dihydrofolate reductase activity"/>
    <property type="evidence" value="ECO:0007669"/>
    <property type="project" value="UniProtKB-EC"/>
</dbReference>
<evidence type="ECO:0000313" key="11">
    <source>
        <dbReference type="Proteomes" id="UP000254939"/>
    </source>
</evidence>
<dbReference type="GO" id="GO:0005829">
    <property type="term" value="C:cytosol"/>
    <property type="evidence" value="ECO:0007669"/>
    <property type="project" value="TreeGrafter"/>
</dbReference>
<dbReference type="FunFam" id="3.40.430.10:FF:000001">
    <property type="entry name" value="Dihydrofolate reductase"/>
    <property type="match status" value="1"/>
</dbReference>